<keyword evidence="1" id="KW-0489">Methyltransferase</keyword>
<dbReference type="Pfam" id="PF22458">
    <property type="entry name" value="RsmF-B_ferredox"/>
    <property type="match status" value="1"/>
</dbReference>
<dbReference type="PROSITE" id="PS51686">
    <property type="entry name" value="SAM_MT_RSMB_NOP"/>
    <property type="match status" value="1"/>
</dbReference>
<dbReference type="InterPro" id="IPR035926">
    <property type="entry name" value="NusB-like_sf"/>
</dbReference>
<dbReference type="Gene3D" id="1.10.940.10">
    <property type="entry name" value="NusB-like"/>
    <property type="match status" value="1"/>
</dbReference>
<feature type="domain" description="SAM-dependent MTase RsmB/NOP-type" evidence="5">
    <location>
        <begin position="154"/>
        <end position="425"/>
    </location>
</feature>
<dbReference type="PANTHER" id="PTHR22807:SF53">
    <property type="entry name" value="RIBOSOMAL RNA SMALL SUBUNIT METHYLTRANSFERASE B-RELATED"/>
    <property type="match status" value="1"/>
</dbReference>
<dbReference type="PANTHER" id="PTHR22807">
    <property type="entry name" value="NOP2 YEAST -RELATED NOL1/NOP2/FMU SUN DOMAIN-CONTAINING"/>
    <property type="match status" value="1"/>
</dbReference>
<evidence type="ECO:0000259" key="5">
    <source>
        <dbReference type="PROSITE" id="PS51686"/>
    </source>
</evidence>
<dbReference type="AlphaFoldDB" id="A0A381VXS2"/>
<dbReference type="InterPro" id="IPR049560">
    <property type="entry name" value="MeTrfase_RsmB-F_NOP2_cat"/>
</dbReference>
<accession>A0A381VXS2</accession>
<dbReference type="GO" id="GO:0001510">
    <property type="term" value="P:RNA methylation"/>
    <property type="evidence" value="ECO:0007669"/>
    <property type="project" value="InterPro"/>
</dbReference>
<dbReference type="InterPro" id="IPR001678">
    <property type="entry name" value="MeTrfase_RsmB-F_NOP2_dom"/>
</dbReference>
<gene>
    <name evidence="6" type="ORF">METZ01_LOCUS97940</name>
</gene>
<dbReference type="PRINTS" id="PR02008">
    <property type="entry name" value="RCMTFAMILY"/>
</dbReference>
<protein>
    <recommendedName>
        <fullName evidence="5">SAM-dependent MTase RsmB/NOP-type domain-containing protein</fullName>
    </recommendedName>
</protein>
<evidence type="ECO:0000313" key="6">
    <source>
        <dbReference type="EMBL" id="SVA45086.1"/>
    </source>
</evidence>
<dbReference type="SUPFAM" id="SSF48013">
    <property type="entry name" value="NusB-like"/>
    <property type="match status" value="1"/>
</dbReference>
<keyword evidence="2" id="KW-0808">Transferase</keyword>
<dbReference type="InterPro" id="IPR054728">
    <property type="entry name" value="RsmB-like_ferredoxin"/>
</dbReference>
<dbReference type="InterPro" id="IPR029063">
    <property type="entry name" value="SAM-dependent_MTases_sf"/>
</dbReference>
<dbReference type="GO" id="GO:0006355">
    <property type="term" value="P:regulation of DNA-templated transcription"/>
    <property type="evidence" value="ECO:0007669"/>
    <property type="project" value="InterPro"/>
</dbReference>
<dbReference type="InterPro" id="IPR006027">
    <property type="entry name" value="NusB_RsmB_TIM44"/>
</dbReference>
<dbReference type="EMBL" id="UINC01010106">
    <property type="protein sequence ID" value="SVA45086.1"/>
    <property type="molecule type" value="Genomic_DNA"/>
</dbReference>
<name>A0A381VXS2_9ZZZZ</name>
<keyword evidence="3" id="KW-0949">S-adenosyl-L-methionine</keyword>
<dbReference type="InterPro" id="IPR023267">
    <property type="entry name" value="RCMT"/>
</dbReference>
<evidence type="ECO:0000256" key="3">
    <source>
        <dbReference type="ARBA" id="ARBA00022691"/>
    </source>
</evidence>
<dbReference type="GO" id="GO:0003723">
    <property type="term" value="F:RNA binding"/>
    <property type="evidence" value="ECO:0007669"/>
    <property type="project" value="UniProtKB-KW"/>
</dbReference>
<dbReference type="GO" id="GO:0008173">
    <property type="term" value="F:RNA methyltransferase activity"/>
    <property type="evidence" value="ECO:0007669"/>
    <property type="project" value="InterPro"/>
</dbReference>
<dbReference type="Gene3D" id="3.40.50.150">
    <property type="entry name" value="Vaccinia Virus protein VP39"/>
    <property type="match status" value="1"/>
</dbReference>
<organism evidence="6">
    <name type="scientific">marine metagenome</name>
    <dbReference type="NCBI Taxonomy" id="408172"/>
    <lineage>
        <taxon>unclassified sequences</taxon>
        <taxon>metagenomes</taxon>
        <taxon>ecological metagenomes</taxon>
    </lineage>
</organism>
<reference evidence="6" key="1">
    <citation type="submission" date="2018-05" db="EMBL/GenBank/DDBJ databases">
        <authorList>
            <person name="Lanie J.A."/>
            <person name="Ng W.-L."/>
            <person name="Kazmierczak K.M."/>
            <person name="Andrzejewski T.M."/>
            <person name="Davidsen T.M."/>
            <person name="Wayne K.J."/>
            <person name="Tettelin H."/>
            <person name="Glass J.I."/>
            <person name="Rusch D."/>
            <person name="Podicherti R."/>
            <person name="Tsui H.-C.T."/>
            <person name="Winkler M.E."/>
        </authorList>
    </citation>
    <scope>NUCLEOTIDE SEQUENCE</scope>
</reference>
<dbReference type="SUPFAM" id="SSF53335">
    <property type="entry name" value="S-adenosyl-L-methionine-dependent methyltransferases"/>
    <property type="match status" value="1"/>
</dbReference>
<proteinExistence type="predicted"/>
<keyword evidence="4" id="KW-0694">RNA-binding</keyword>
<dbReference type="CDD" id="cd02440">
    <property type="entry name" value="AdoMet_MTases"/>
    <property type="match status" value="1"/>
</dbReference>
<dbReference type="Pfam" id="PF01029">
    <property type="entry name" value="NusB"/>
    <property type="match status" value="1"/>
</dbReference>
<evidence type="ECO:0000256" key="2">
    <source>
        <dbReference type="ARBA" id="ARBA00022679"/>
    </source>
</evidence>
<evidence type="ECO:0000256" key="4">
    <source>
        <dbReference type="ARBA" id="ARBA00022884"/>
    </source>
</evidence>
<dbReference type="Pfam" id="PF01189">
    <property type="entry name" value="Methyltr_RsmB-F"/>
    <property type="match status" value="1"/>
</dbReference>
<evidence type="ECO:0000256" key="1">
    <source>
        <dbReference type="ARBA" id="ARBA00022603"/>
    </source>
</evidence>
<sequence>MPSDRALDRALRASELDRRERGLATELVYGVLRRRLSLDQRIAAHSKRPLVQLDAPVLEALRLGTYQLAYLDRVPSHAAVDATVNAVKAHARDAAGFVNAVLRALVSERSSRPPEAHTGEAVWGEARSVPFADVPPWWATRWREEYGDEVAANWFATTLTPSPLVLRPHPYVAPKDLLERLSGEGIEVEAATYAPGALRTVSGNPAASPLLREGAFTLRGEASQLVAALLPVQPSDRFLDACAGRGGKTLQIAEDAAPEFLVACDISPWRVAAARREGIAVLAPNIHYLVADMSVPTPFTGGFSAVLVDVPCSGLGTVRRRPELKWRNSIERLQRLAQLQRKILYYAADTLAPGGKLLYSTCSTEPEENEEVVEAVLSARNDLFRVPVPLPPRAPAGFVANDGYFRTYPLFDDLDGFFAALLIKTE</sequence>